<gene>
    <name evidence="9" type="ORF">P9H32_11605</name>
</gene>
<feature type="transmembrane region" description="Helical" evidence="6">
    <location>
        <begin position="21"/>
        <end position="40"/>
    </location>
</feature>
<proteinExistence type="predicted"/>
<evidence type="ECO:0000256" key="1">
    <source>
        <dbReference type="ARBA" id="ARBA00004651"/>
    </source>
</evidence>
<dbReference type="InterPro" id="IPR025857">
    <property type="entry name" value="MacB_PCD"/>
</dbReference>
<keyword evidence="3 6" id="KW-0812">Transmembrane</keyword>
<name>A0ABU5MYL0_9BACT</name>
<feature type="transmembrane region" description="Helical" evidence="6">
    <location>
        <begin position="300"/>
        <end position="327"/>
    </location>
</feature>
<evidence type="ECO:0000256" key="5">
    <source>
        <dbReference type="ARBA" id="ARBA00023136"/>
    </source>
</evidence>
<dbReference type="PANTHER" id="PTHR43738">
    <property type="entry name" value="ABC TRANSPORTER, MEMBRANE PROTEIN"/>
    <property type="match status" value="1"/>
</dbReference>
<dbReference type="Pfam" id="PF12704">
    <property type="entry name" value="MacB_PCD"/>
    <property type="match status" value="1"/>
</dbReference>
<feature type="transmembrane region" description="Helical" evidence="6">
    <location>
        <begin position="347"/>
        <end position="373"/>
    </location>
</feature>
<comment type="subcellular location">
    <subcellularLocation>
        <location evidence="1">Cell membrane</location>
        <topology evidence="1">Multi-pass membrane protein</topology>
    </subcellularLocation>
</comment>
<keyword evidence="10" id="KW-1185">Reference proteome</keyword>
<sequence length="383" mass="41474">MFVKLFRLLVLAGKQLIRHRVRTLLTLLGVASGMFLFTTVQTMQRSLDKSTRMTASDTTLVVYRENRFCPETSRLPEFYLDEIARIDGVREVIPVKIAVSNCGASLDVVTFRGVPADRLSGYAPEMNILEGSYEAWRNRDDGALVGKELAAKRGLKPGDAFEAAGVRVVVSGIVDSPLPQDNSVAYVHLPFIQQASKHGLGIVTQFNVRVNAGEDLEAVSDRIDERFRSETEPTATQPEKAFFAQTARELIDLISFTRWIGLGAVLAVLGLIGNAVLLVVRGRVKENAILQTIGFPGVAVAYMVVCEGALLGFGGSLLGVGLATLFLKLRGLSFGNEGQVMALLPDAQVLLTGMSLALILGMAASLVPAWTAMRRPIVESLRS</sequence>
<accession>A0ABU5MYL0</accession>
<dbReference type="PANTHER" id="PTHR43738:SF3">
    <property type="entry name" value="ABC TRANSPORTER PERMEASE"/>
    <property type="match status" value="1"/>
</dbReference>
<keyword evidence="5 6" id="KW-0472">Membrane</keyword>
<organism evidence="9 10">
    <name type="scientific">Pontiella agarivorans</name>
    <dbReference type="NCBI Taxonomy" id="3038953"/>
    <lineage>
        <taxon>Bacteria</taxon>
        <taxon>Pseudomonadati</taxon>
        <taxon>Kiritimatiellota</taxon>
        <taxon>Kiritimatiellia</taxon>
        <taxon>Kiritimatiellales</taxon>
        <taxon>Pontiellaceae</taxon>
        <taxon>Pontiella</taxon>
    </lineage>
</organism>
<evidence type="ECO:0000256" key="4">
    <source>
        <dbReference type="ARBA" id="ARBA00022989"/>
    </source>
</evidence>
<evidence type="ECO:0000256" key="2">
    <source>
        <dbReference type="ARBA" id="ARBA00022475"/>
    </source>
</evidence>
<evidence type="ECO:0000259" key="7">
    <source>
        <dbReference type="Pfam" id="PF02687"/>
    </source>
</evidence>
<dbReference type="RefSeq" id="WP_322609054.1">
    <property type="nucleotide sequence ID" value="NZ_JARVCO010000010.1"/>
</dbReference>
<dbReference type="Proteomes" id="UP001290861">
    <property type="component" value="Unassembled WGS sequence"/>
</dbReference>
<dbReference type="EMBL" id="JARVCO010000010">
    <property type="protein sequence ID" value="MDZ8119270.1"/>
    <property type="molecule type" value="Genomic_DNA"/>
</dbReference>
<evidence type="ECO:0000259" key="8">
    <source>
        <dbReference type="Pfam" id="PF12704"/>
    </source>
</evidence>
<keyword evidence="2" id="KW-1003">Cell membrane</keyword>
<comment type="caution">
    <text evidence="9">The sequence shown here is derived from an EMBL/GenBank/DDBJ whole genome shotgun (WGS) entry which is preliminary data.</text>
</comment>
<dbReference type="Pfam" id="PF02687">
    <property type="entry name" value="FtsX"/>
    <property type="match status" value="1"/>
</dbReference>
<feature type="transmembrane region" description="Helical" evidence="6">
    <location>
        <begin position="259"/>
        <end position="280"/>
    </location>
</feature>
<feature type="domain" description="MacB-like periplasmic core" evidence="8">
    <location>
        <begin position="23"/>
        <end position="225"/>
    </location>
</feature>
<evidence type="ECO:0000313" key="10">
    <source>
        <dbReference type="Proteomes" id="UP001290861"/>
    </source>
</evidence>
<reference evidence="9 10" key="1">
    <citation type="journal article" date="2024" name="Appl. Environ. Microbiol.">
        <title>Pontiella agarivorans sp. nov., a novel marine anaerobic bacterium capable of degrading macroalgal polysaccharides and fixing nitrogen.</title>
        <authorList>
            <person name="Liu N."/>
            <person name="Kivenson V."/>
            <person name="Peng X."/>
            <person name="Cui Z."/>
            <person name="Lankiewicz T.S."/>
            <person name="Gosselin K.M."/>
            <person name="English C.J."/>
            <person name="Blair E.M."/>
            <person name="O'Malley M.A."/>
            <person name="Valentine D.L."/>
        </authorList>
    </citation>
    <scope>NUCLEOTIDE SEQUENCE [LARGE SCALE GENOMIC DNA]</scope>
    <source>
        <strain evidence="9 10">NLcol2</strain>
    </source>
</reference>
<evidence type="ECO:0000313" key="9">
    <source>
        <dbReference type="EMBL" id="MDZ8119270.1"/>
    </source>
</evidence>
<evidence type="ECO:0000256" key="6">
    <source>
        <dbReference type="SAM" id="Phobius"/>
    </source>
</evidence>
<feature type="domain" description="ABC3 transporter permease C-terminal" evidence="7">
    <location>
        <begin position="262"/>
        <end position="376"/>
    </location>
</feature>
<dbReference type="InterPro" id="IPR051125">
    <property type="entry name" value="ABC-4/HrtB_transporter"/>
</dbReference>
<dbReference type="InterPro" id="IPR003838">
    <property type="entry name" value="ABC3_permease_C"/>
</dbReference>
<keyword evidence="4 6" id="KW-1133">Transmembrane helix</keyword>
<evidence type="ECO:0000256" key="3">
    <source>
        <dbReference type="ARBA" id="ARBA00022692"/>
    </source>
</evidence>
<protein>
    <submittedName>
        <fullName evidence="9">ABC transporter permease</fullName>
    </submittedName>
</protein>